<sequence length="84" mass="9825">MMNSGGEVLVYFGSIPFPAVMRWNSFVQTKYNRLSSLQFSAHSEYVGIHLRCIIYLSIEEMYIVRLTQEAITFFFLIHIVNNKL</sequence>
<proteinExistence type="predicted"/>
<organism evidence="1 2">
    <name type="scientific">Adineta ricciae</name>
    <name type="common">Rotifer</name>
    <dbReference type="NCBI Taxonomy" id="249248"/>
    <lineage>
        <taxon>Eukaryota</taxon>
        <taxon>Metazoa</taxon>
        <taxon>Spiralia</taxon>
        <taxon>Gnathifera</taxon>
        <taxon>Rotifera</taxon>
        <taxon>Eurotatoria</taxon>
        <taxon>Bdelloidea</taxon>
        <taxon>Adinetida</taxon>
        <taxon>Adinetidae</taxon>
        <taxon>Adineta</taxon>
    </lineage>
</organism>
<reference evidence="1" key="1">
    <citation type="submission" date="2021-02" db="EMBL/GenBank/DDBJ databases">
        <authorList>
            <person name="Nowell W R."/>
        </authorList>
    </citation>
    <scope>NUCLEOTIDE SEQUENCE</scope>
</reference>
<dbReference type="EMBL" id="CAJNOJ010000034">
    <property type="protein sequence ID" value="CAF0906882.1"/>
    <property type="molecule type" value="Genomic_DNA"/>
</dbReference>
<accession>A0A814A3L6</accession>
<name>A0A814A3L6_ADIRI</name>
<gene>
    <name evidence="1" type="ORF">EDS130_LOCUS10066</name>
</gene>
<dbReference type="Proteomes" id="UP000663852">
    <property type="component" value="Unassembled WGS sequence"/>
</dbReference>
<comment type="caution">
    <text evidence="1">The sequence shown here is derived from an EMBL/GenBank/DDBJ whole genome shotgun (WGS) entry which is preliminary data.</text>
</comment>
<dbReference type="AlphaFoldDB" id="A0A814A3L6"/>
<evidence type="ECO:0000313" key="1">
    <source>
        <dbReference type="EMBL" id="CAF0906882.1"/>
    </source>
</evidence>
<protein>
    <submittedName>
        <fullName evidence="1">Uncharacterized protein</fullName>
    </submittedName>
</protein>
<evidence type="ECO:0000313" key="2">
    <source>
        <dbReference type="Proteomes" id="UP000663852"/>
    </source>
</evidence>